<dbReference type="PROSITE" id="PS50213">
    <property type="entry name" value="FAS1"/>
    <property type="match status" value="1"/>
</dbReference>
<dbReference type="InterPro" id="IPR036378">
    <property type="entry name" value="FAS1_dom_sf"/>
</dbReference>
<dbReference type="InterPro" id="IPR033254">
    <property type="entry name" value="Plant_FLA"/>
</dbReference>
<evidence type="ECO:0000259" key="10">
    <source>
        <dbReference type="PROSITE" id="PS50213"/>
    </source>
</evidence>
<dbReference type="PANTHER" id="PTHR32382:SF34">
    <property type="entry name" value="FASCICLIN-LIKE ARABINOGALACTAN PROTEIN 3"/>
    <property type="match status" value="1"/>
</dbReference>
<proteinExistence type="inferred from homology"/>
<organism evidence="11 12">
    <name type="scientific">Urochloa decumbens</name>
    <dbReference type="NCBI Taxonomy" id="240449"/>
    <lineage>
        <taxon>Eukaryota</taxon>
        <taxon>Viridiplantae</taxon>
        <taxon>Streptophyta</taxon>
        <taxon>Embryophyta</taxon>
        <taxon>Tracheophyta</taxon>
        <taxon>Spermatophyta</taxon>
        <taxon>Magnoliopsida</taxon>
        <taxon>Liliopsida</taxon>
        <taxon>Poales</taxon>
        <taxon>Poaceae</taxon>
        <taxon>PACMAD clade</taxon>
        <taxon>Panicoideae</taxon>
        <taxon>Panicodae</taxon>
        <taxon>Paniceae</taxon>
        <taxon>Melinidinae</taxon>
        <taxon>Urochloa</taxon>
    </lineage>
</organism>
<dbReference type="AlphaFoldDB" id="A0ABC9EKD2"/>
<evidence type="ECO:0000256" key="5">
    <source>
        <dbReference type="ARBA" id="ARBA00022729"/>
    </source>
</evidence>
<keyword evidence="4" id="KW-0325">Glycoprotein</keyword>
<dbReference type="InterPro" id="IPR000782">
    <property type="entry name" value="FAS1_domain"/>
</dbReference>
<keyword evidence="4" id="KW-0336">GPI-anchor</keyword>
<gene>
    <name evidence="11" type="ORF">URODEC1_LOCUS96913</name>
</gene>
<protein>
    <recommendedName>
        <fullName evidence="10">FAS1 domain-containing protein</fullName>
    </recommendedName>
</protein>
<feature type="signal peptide" evidence="9">
    <location>
        <begin position="1"/>
        <end position="31"/>
    </location>
</feature>
<dbReference type="SUPFAM" id="SSF82153">
    <property type="entry name" value="FAS1 domain"/>
    <property type="match status" value="1"/>
</dbReference>
<dbReference type="EMBL" id="OZ075114">
    <property type="protein sequence ID" value="CAL5059975.1"/>
    <property type="molecule type" value="Genomic_DNA"/>
</dbReference>
<keyword evidence="12" id="KW-1185">Reference proteome</keyword>
<evidence type="ECO:0000256" key="4">
    <source>
        <dbReference type="ARBA" id="ARBA00022622"/>
    </source>
</evidence>
<evidence type="ECO:0000313" key="11">
    <source>
        <dbReference type="EMBL" id="CAL5059975.1"/>
    </source>
</evidence>
<keyword evidence="5 9" id="KW-0732">Signal</keyword>
<dbReference type="GO" id="GO:0098552">
    <property type="term" value="C:side of membrane"/>
    <property type="evidence" value="ECO:0007669"/>
    <property type="project" value="UniProtKB-KW"/>
</dbReference>
<evidence type="ECO:0000256" key="2">
    <source>
        <dbReference type="ARBA" id="ARBA00007843"/>
    </source>
</evidence>
<reference evidence="11" key="1">
    <citation type="submission" date="2024-10" db="EMBL/GenBank/DDBJ databases">
        <authorList>
            <person name="Ryan C."/>
        </authorList>
    </citation>
    <scope>NUCLEOTIDE SEQUENCE [LARGE SCALE GENOMIC DNA]</scope>
</reference>
<evidence type="ECO:0000313" key="12">
    <source>
        <dbReference type="Proteomes" id="UP001497457"/>
    </source>
</evidence>
<dbReference type="Proteomes" id="UP001497457">
    <property type="component" value="Chromosome 4rd"/>
</dbReference>
<dbReference type="GO" id="GO:0005886">
    <property type="term" value="C:plasma membrane"/>
    <property type="evidence" value="ECO:0007669"/>
    <property type="project" value="UniProtKB-SubCell"/>
</dbReference>
<keyword evidence="3" id="KW-1003">Cell membrane</keyword>
<keyword evidence="7" id="KW-0449">Lipoprotein</keyword>
<dbReference type="Gene3D" id="2.30.180.10">
    <property type="entry name" value="FAS1 domain"/>
    <property type="match status" value="1"/>
</dbReference>
<comment type="similarity">
    <text evidence="2">Belongs to the fasciclin-like AGP family.</text>
</comment>
<comment type="subcellular location">
    <subcellularLocation>
        <location evidence="1">Cell membrane</location>
        <topology evidence="1">Lipid-anchor</topology>
        <topology evidence="1">GPI-anchor</topology>
    </subcellularLocation>
</comment>
<feature type="region of interest" description="Disordered" evidence="8">
    <location>
        <begin position="207"/>
        <end position="239"/>
    </location>
</feature>
<keyword evidence="6" id="KW-0472">Membrane</keyword>
<dbReference type="PANTHER" id="PTHR32382">
    <property type="entry name" value="FASCICLIN-LIKE ARABINOGALACTAN PROTEIN"/>
    <property type="match status" value="1"/>
</dbReference>
<dbReference type="Pfam" id="PF02469">
    <property type="entry name" value="Fasciclin"/>
    <property type="match status" value="1"/>
</dbReference>
<evidence type="ECO:0000256" key="1">
    <source>
        <dbReference type="ARBA" id="ARBA00004609"/>
    </source>
</evidence>
<sequence>MLTQPQHGRMAPSFLLVLLTVLLPAPPTSLAVGFGAGAGSIDITKTLAGFPEFSAFSAMLTETSVALAIAGRDKVTVLAPNNTAVAAAFGGAPRVPRSLLADLLALHVLLDYVDEARLGALQRGRAGDGSVLITLLQALRAPPRGVGFLRVFSGDGGRAAFASAAPGGARNATTVERQVTAKPFSVAVLQVSGFVVPPGIRFPRAFPPRASRHMAAPPGQAPAPAPAPEPAVAPGPQQAPVVGSGPLVPSPIRPVPTPNLTDRAPVPVETGVIPIPSGHGGMAAKLPPSAAGRHSAASWWSGVAMALGITTCLHLHL</sequence>
<feature type="compositionally biased region" description="Pro residues" evidence="8">
    <location>
        <begin position="219"/>
        <end position="233"/>
    </location>
</feature>
<feature type="chain" id="PRO_5044803802" description="FAS1 domain-containing protein" evidence="9">
    <location>
        <begin position="32"/>
        <end position="317"/>
    </location>
</feature>
<feature type="domain" description="FAS1" evidence="10">
    <location>
        <begin position="40"/>
        <end position="109"/>
    </location>
</feature>
<evidence type="ECO:0000256" key="9">
    <source>
        <dbReference type="SAM" id="SignalP"/>
    </source>
</evidence>
<evidence type="ECO:0000256" key="7">
    <source>
        <dbReference type="ARBA" id="ARBA00023288"/>
    </source>
</evidence>
<evidence type="ECO:0000256" key="8">
    <source>
        <dbReference type="SAM" id="MobiDB-lite"/>
    </source>
</evidence>
<name>A0ABC9EKD2_9POAL</name>
<accession>A0ABC9EKD2</accession>
<evidence type="ECO:0000256" key="6">
    <source>
        <dbReference type="ARBA" id="ARBA00023136"/>
    </source>
</evidence>
<evidence type="ECO:0000256" key="3">
    <source>
        <dbReference type="ARBA" id="ARBA00022475"/>
    </source>
</evidence>